<keyword evidence="2" id="KW-1185">Reference proteome</keyword>
<reference evidence="1 2" key="1">
    <citation type="submission" date="2019-11" db="EMBL/GenBank/DDBJ databases">
        <title>Agromyces kandeliae sp. nov., isolated from mangrove soil.</title>
        <authorList>
            <person name="Wang R."/>
        </authorList>
    </citation>
    <scope>NUCLEOTIDE SEQUENCE [LARGE SCALE GENOMIC DNA]</scope>
    <source>
        <strain evidence="1 2">JCM 11433</strain>
    </source>
</reference>
<dbReference type="RefSeq" id="WP_155052783.1">
    <property type="nucleotide sequence ID" value="NZ_BAAAIB010000004.1"/>
</dbReference>
<comment type="caution">
    <text evidence="1">The sequence shown here is derived from an EMBL/GenBank/DDBJ whole genome shotgun (WGS) entry which is preliminary data.</text>
</comment>
<gene>
    <name evidence="1" type="ORF">GJ743_15295</name>
</gene>
<sequence>MSLREQLTGSTRTPVPPFVLLLPPGWVSVEATREAFDELLGTVSERMRAEHRPDLDARFRALVRRASDEFLRRDPVRLVYQRSVPAERMLPLAITAARVAAPGGATLDAQVAELVRTRGAAPLDDARVVMRWSSDSSHRIDGGTLRTRSFDYLVAIPGTGRREALVFTAVVPLAAGGERLDDDAAEEFGLLADAILSTFRWSGA</sequence>
<accession>A0A6I3M8V8</accession>
<dbReference type="Proteomes" id="UP000433071">
    <property type="component" value="Unassembled WGS sequence"/>
</dbReference>
<dbReference type="OrthoDB" id="3769378at2"/>
<dbReference type="AlphaFoldDB" id="A0A6I3M8V8"/>
<evidence type="ECO:0000313" key="1">
    <source>
        <dbReference type="EMBL" id="MTH69734.1"/>
    </source>
</evidence>
<proteinExistence type="predicted"/>
<dbReference type="EMBL" id="WMLB01000034">
    <property type="protein sequence ID" value="MTH69734.1"/>
    <property type="molecule type" value="Genomic_DNA"/>
</dbReference>
<name>A0A6I3M8V8_9MICO</name>
<evidence type="ECO:0008006" key="3">
    <source>
        <dbReference type="Google" id="ProtNLM"/>
    </source>
</evidence>
<protein>
    <recommendedName>
        <fullName evidence="3">Protein TPRXL</fullName>
    </recommendedName>
</protein>
<evidence type="ECO:0000313" key="2">
    <source>
        <dbReference type="Proteomes" id="UP000433071"/>
    </source>
</evidence>
<organism evidence="1 2">
    <name type="scientific">Agromyces bracchium</name>
    <dbReference type="NCBI Taxonomy" id="88376"/>
    <lineage>
        <taxon>Bacteria</taxon>
        <taxon>Bacillati</taxon>
        <taxon>Actinomycetota</taxon>
        <taxon>Actinomycetes</taxon>
        <taxon>Micrococcales</taxon>
        <taxon>Microbacteriaceae</taxon>
        <taxon>Agromyces</taxon>
    </lineage>
</organism>